<feature type="transmembrane region" description="Helical" evidence="6">
    <location>
        <begin position="12"/>
        <end position="33"/>
    </location>
</feature>
<dbReference type="InterPro" id="IPR045824">
    <property type="entry name" value="T2SS_TadB-like_N"/>
</dbReference>
<keyword evidence="3 6" id="KW-0812">Transmembrane</keyword>
<dbReference type="InterPro" id="IPR042094">
    <property type="entry name" value="T2SS_GspF_sf"/>
</dbReference>
<evidence type="ECO:0000313" key="9">
    <source>
        <dbReference type="EMBL" id="SMC14463.1"/>
    </source>
</evidence>
<comment type="subcellular location">
    <subcellularLocation>
        <location evidence="1">Cell membrane</location>
        <topology evidence="1">Multi-pass membrane protein</topology>
    </subcellularLocation>
</comment>
<dbReference type="PANTHER" id="PTHR35007">
    <property type="entry name" value="INTEGRAL MEMBRANE PROTEIN-RELATED"/>
    <property type="match status" value="1"/>
</dbReference>
<feature type="domain" description="Type II secretion system protein TadB-like N-terminal" evidence="8">
    <location>
        <begin position="11"/>
        <end position="124"/>
    </location>
</feature>
<feature type="transmembrane region" description="Helical" evidence="6">
    <location>
        <begin position="264"/>
        <end position="283"/>
    </location>
</feature>
<proteinExistence type="predicted"/>
<evidence type="ECO:0000313" key="10">
    <source>
        <dbReference type="Proteomes" id="UP000193224"/>
    </source>
</evidence>
<dbReference type="RefSeq" id="WP_085802358.1">
    <property type="nucleotide sequence ID" value="NZ_FWXB01000027.1"/>
</dbReference>
<evidence type="ECO:0000259" key="8">
    <source>
        <dbReference type="Pfam" id="PF19360"/>
    </source>
</evidence>
<dbReference type="PANTHER" id="PTHR35007:SF1">
    <property type="entry name" value="PILUS ASSEMBLY PROTEIN"/>
    <property type="match status" value="1"/>
</dbReference>
<reference evidence="9 10" key="1">
    <citation type="submission" date="2017-03" db="EMBL/GenBank/DDBJ databases">
        <authorList>
            <person name="Afonso C.L."/>
            <person name="Miller P.J."/>
            <person name="Scott M.A."/>
            <person name="Spackman E."/>
            <person name="Goraichik I."/>
            <person name="Dimitrov K.M."/>
            <person name="Suarez D.L."/>
            <person name="Swayne D.E."/>
        </authorList>
    </citation>
    <scope>NUCLEOTIDE SEQUENCE [LARGE SCALE GENOMIC DNA]</scope>
    <source>
        <strain evidence="9 10">CECT 7745</strain>
    </source>
</reference>
<accession>A0A1X7BY07</accession>
<evidence type="ECO:0000256" key="6">
    <source>
        <dbReference type="SAM" id="Phobius"/>
    </source>
</evidence>
<keyword evidence="2" id="KW-1003">Cell membrane</keyword>
<evidence type="ECO:0000256" key="1">
    <source>
        <dbReference type="ARBA" id="ARBA00004651"/>
    </source>
</evidence>
<dbReference type="AlphaFoldDB" id="A0A1X7BY07"/>
<keyword evidence="4 6" id="KW-1133">Transmembrane helix</keyword>
<dbReference type="OrthoDB" id="9803381at2"/>
<gene>
    <name evidence="9" type="ORF">ROA7745_04330</name>
</gene>
<feature type="transmembrane region" description="Helical" evidence="6">
    <location>
        <begin position="295"/>
        <end position="315"/>
    </location>
</feature>
<feature type="transmembrane region" description="Helical" evidence="6">
    <location>
        <begin position="95"/>
        <end position="113"/>
    </location>
</feature>
<evidence type="ECO:0000256" key="4">
    <source>
        <dbReference type="ARBA" id="ARBA00022989"/>
    </source>
</evidence>
<dbReference type="GO" id="GO:0005886">
    <property type="term" value="C:plasma membrane"/>
    <property type="evidence" value="ECO:0007669"/>
    <property type="project" value="UniProtKB-SubCell"/>
</dbReference>
<evidence type="ECO:0000256" key="5">
    <source>
        <dbReference type="ARBA" id="ARBA00023136"/>
    </source>
</evidence>
<evidence type="ECO:0000256" key="2">
    <source>
        <dbReference type="ARBA" id="ARBA00022475"/>
    </source>
</evidence>
<dbReference type="Proteomes" id="UP000193224">
    <property type="component" value="Unassembled WGS sequence"/>
</dbReference>
<dbReference type="EMBL" id="FWXB01000027">
    <property type="protein sequence ID" value="SMC14463.1"/>
    <property type="molecule type" value="Genomic_DNA"/>
</dbReference>
<keyword evidence="10" id="KW-1185">Reference proteome</keyword>
<sequence length="323" mass="35176">MYFGLQEQDVMYVVYSALAVGVLLVFSGLVQMVSRRENTGEAKSRRMRMIARGSTTEELLAILKPKEQSGYLGKLPLVGNLPKTLQQAGFNIRPAAFMFLCFVLFIVVLVVGISLTSPSLAIAAAATLGFLLPLLVVRSRRNQKLDGLVRQLPDALDLMARGLRVGHPLNTSIAAVAKEMPDPIGTEFGIIFDQVNFGDDLTDAFQEFADRVDLEDVHYLSASIGIQHGTGGDLAAVVQTLATVIRNRISMRRKIRAISSEGRLTGWFLSLLPVFIFVATSIMTPGYYGGVSGDALFMPMAAAVVGFTLLNALVLRHLVNFRI</sequence>
<evidence type="ECO:0000256" key="3">
    <source>
        <dbReference type="ARBA" id="ARBA00022692"/>
    </source>
</evidence>
<dbReference type="InterPro" id="IPR018076">
    <property type="entry name" value="T2SS_GspF_dom"/>
</dbReference>
<dbReference type="Pfam" id="PF00482">
    <property type="entry name" value="T2SSF"/>
    <property type="match status" value="1"/>
</dbReference>
<dbReference type="Pfam" id="PF19360">
    <property type="entry name" value="TadB_TadC_N"/>
    <property type="match status" value="1"/>
</dbReference>
<evidence type="ECO:0000259" key="7">
    <source>
        <dbReference type="Pfam" id="PF00482"/>
    </source>
</evidence>
<keyword evidence="5 6" id="KW-0472">Membrane</keyword>
<feature type="domain" description="Type II secretion system protein GspF" evidence="7">
    <location>
        <begin position="156"/>
        <end position="279"/>
    </location>
</feature>
<feature type="transmembrane region" description="Helical" evidence="6">
    <location>
        <begin position="119"/>
        <end position="137"/>
    </location>
</feature>
<protein>
    <submittedName>
        <fullName evidence="9">Bacterial type II secretion system protein F domain protein</fullName>
    </submittedName>
</protein>
<dbReference type="Gene3D" id="1.20.81.30">
    <property type="entry name" value="Type II secretion system (T2SS), domain F"/>
    <property type="match status" value="1"/>
</dbReference>
<name>A0A1X7BY07_9RHOB</name>
<organism evidence="9 10">
    <name type="scientific">Roseovarius aestuarii</name>
    <dbReference type="NCBI Taxonomy" id="475083"/>
    <lineage>
        <taxon>Bacteria</taxon>
        <taxon>Pseudomonadati</taxon>
        <taxon>Pseudomonadota</taxon>
        <taxon>Alphaproteobacteria</taxon>
        <taxon>Rhodobacterales</taxon>
        <taxon>Roseobacteraceae</taxon>
        <taxon>Roseovarius</taxon>
    </lineage>
</organism>